<protein>
    <recommendedName>
        <fullName evidence="7">Arginase</fullName>
    </recommendedName>
</protein>
<dbReference type="AlphaFoldDB" id="A0AA48I2I6"/>
<dbReference type="InterPro" id="IPR006035">
    <property type="entry name" value="Ureohydrolase"/>
</dbReference>
<dbReference type="GO" id="GO:0005829">
    <property type="term" value="C:cytosol"/>
    <property type="evidence" value="ECO:0007669"/>
    <property type="project" value="TreeGrafter"/>
</dbReference>
<keyword evidence="1" id="KW-0479">Metal-binding</keyword>
<keyword evidence="3" id="KW-0464">Manganese</keyword>
<dbReference type="Gene3D" id="3.40.800.10">
    <property type="entry name" value="Ureohydrolase domain"/>
    <property type="match status" value="1"/>
</dbReference>
<dbReference type="GO" id="GO:0005634">
    <property type="term" value="C:nucleus"/>
    <property type="evidence" value="ECO:0007669"/>
    <property type="project" value="TreeGrafter"/>
</dbReference>
<evidence type="ECO:0000313" key="5">
    <source>
        <dbReference type="EMBL" id="BEI88197.1"/>
    </source>
</evidence>
<keyword evidence="2" id="KW-0378">Hydrolase</keyword>
<evidence type="ECO:0000256" key="1">
    <source>
        <dbReference type="ARBA" id="ARBA00022723"/>
    </source>
</evidence>
<dbReference type="EMBL" id="AP028212">
    <property type="protein sequence ID" value="BEI88197.1"/>
    <property type="molecule type" value="Genomic_DNA"/>
</dbReference>
<name>A0AA48I2I6_9TREE</name>
<evidence type="ECO:0000256" key="4">
    <source>
        <dbReference type="PROSITE-ProRule" id="PRU00742"/>
    </source>
</evidence>
<evidence type="ECO:0000256" key="3">
    <source>
        <dbReference type="ARBA" id="ARBA00023211"/>
    </source>
</evidence>
<comment type="similarity">
    <text evidence="4">Belongs to the arginase family.</text>
</comment>
<gene>
    <name evidence="5" type="ORF">CcaverHIS019_0109150</name>
</gene>
<dbReference type="InterPro" id="IPR023696">
    <property type="entry name" value="Ureohydrolase_dom_sf"/>
</dbReference>
<dbReference type="Proteomes" id="UP001233271">
    <property type="component" value="Chromosome 1"/>
</dbReference>
<evidence type="ECO:0008006" key="7">
    <source>
        <dbReference type="Google" id="ProtNLM"/>
    </source>
</evidence>
<sequence>MVNSTALLHYAARAGDHNDRAMAASPHLAAALASHLQTQPTVIGKASPSGPLNWDAELALALPDLKSLAASLDVGFNNKQHPVIVCSRCAVGLATLPVVARHVPDVLVVWFDAHGDLNTPATSGSGHIGGMALAGALGLWESGLGVGIKSVVLAGSRDIDAAEKPFIDGERVRLVSPGPGFVQELKAVVTGRKVYVHIDCDVLSPGQVPTNNKVPGGLSLVQLAEAAAAIAQVAEVVGVEVGELETGETEEETKVNAKVLVDTLGPMLK</sequence>
<dbReference type="CDD" id="cd09999">
    <property type="entry name" value="Arginase-like_1"/>
    <property type="match status" value="1"/>
</dbReference>
<keyword evidence="6" id="KW-1185">Reference proteome</keyword>
<organism evidence="5 6">
    <name type="scientific">Cutaneotrichosporon cavernicola</name>
    <dbReference type="NCBI Taxonomy" id="279322"/>
    <lineage>
        <taxon>Eukaryota</taxon>
        <taxon>Fungi</taxon>
        <taxon>Dikarya</taxon>
        <taxon>Basidiomycota</taxon>
        <taxon>Agaricomycotina</taxon>
        <taxon>Tremellomycetes</taxon>
        <taxon>Trichosporonales</taxon>
        <taxon>Trichosporonaceae</taxon>
        <taxon>Cutaneotrichosporon</taxon>
    </lineage>
</organism>
<dbReference type="GeneID" id="85492068"/>
<accession>A0AA48I2I6</accession>
<dbReference type="GO" id="GO:0004053">
    <property type="term" value="F:arginase activity"/>
    <property type="evidence" value="ECO:0007669"/>
    <property type="project" value="TreeGrafter"/>
</dbReference>
<evidence type="ECO:0000313" key="6">
    <source>
        <dbReference type="Proteomes" id="UP001233271"/>
    </source>
</evidence>
<dbReference type="PANTHER" id="PTHR43782">
    <property type="entry name" value="ARGINASE"/>
    <property type="match status" value="1"/>
</dbReference>
<dbReference type="RefSeq" id="XP_060453463.1">
    <property type="nucleotide sequence ID" value="XM_060604226.1"/>
</dbReference>
<dbReference type="KEGG" id="ccac:CcaHIS019_0109150"/>
<dbReference type="GO" id="GO:0030145">
    <property type="term" value="F:manganese ion binding"/>
    <property type="evidence" value="ECO:0007669"/>
    <property type="project" value="TreeGrafter"/>
</dbReference>
<proteinExistence type="inferred from homology"/>
<dbReference type="PROSITE" id="PS51409">
    <property type="entry name" value="ARGINASE_2"/>
    <property type="match status" value="1"/>
</dbReference>
<dbReference type="PANTHER" id="PTHR43782:SF3">
    <property type="entry name" value="ARGINASE"/>
    <property type="match status" value="1"/>
</dbReference>
<evidence type="ECO:0000256" key="2">
    <source>
        <dbReference type="ARBA" id="ARBA00022801"/>
    </source>
</evidence>
<reference evidence="5" key="1">
    <citation type="journal article" date="2023" name="BMC Genomics">
        <title>Chromosome-level genome assemblies of Cutaneotrichosporon spp. (Trichosporonales, Basidiomycota) reveal imbalanced evolution between nucleotide sequences and chromosome synteny.</title>
        <authorList>
            <person name="Kobayashi Y."/>
            <person name="Kayamori A."/>
            <person name="Aoki K."/>
            <person name="Shiwa Y."/>
            <person name="Matsutani M."/>
            <person name="Fujita N."/>
            <person name="Sugita T."/>
            <person name="Iwasaki W."/>
            <person name="Tanaka N."/>
            <person name="Takashima M."/>
        </authorList>
    </citation>
    <scope>NUCLEOTIDE SEQUENCE</scope>
    <source>
        <strain evidence="5">HIS019</strain>
    </source>
</reference>
<dbReference type="SUPFAM" id="SSF52768">
    <property type="entry name" value="Arginase/deacetylase"/>
    <property type="match status" value="1"/>
</dbReference>
<dbReference type="Pfam" id="PF00491">
    <property type="entry name" value="Arginase"/>
    <property type="match status" value="1"/>
</dbReference>